<reference evidence="1 2" key="1">
    <citation type="journal article" date="2019" name="Int. J. Syst. Evol. Microbiol.">
        <title>The Global Catalogue of Microorganisms (GCM) 10K type strain sequencing project: providing services to taxonomists for standard genome sequencing and annotation.</title>
        <authorList>
            <consortium name="The Broad Institute Genomics Platform"/>
            <consortium name="The Broad Institute Genome Sequencing Center for Infectious Disease"/>
            <person name="Wu L."/>
            <person name="Ma J."/>
        </authorList>
    </citation>
    <scope>NUCLEOTIDE SEQUENCE [LARGE SCALE GENOMIC DNA]</scope>
    <source>
        <strain evidence="1 2">JCM 13004</strain>
    </source>
</reference>
<dbReference type="Proteomes" id="UP001500037">
    <property type="component" value="Unassembled WGS sequence"/>
</dbReference>
<protein>
    <submittedName>
        <fullName evidence="1">Uncharacterized protein</fullName>
    </submittedName>
</protein>
<evidence type="ECO:0000313" key="2">
    <source>
        <dbReference type="Proteomes" id="UP001500037"/>
    </source>
</evidence>
<name>A0ABN1W6R1_9ACTN</name>
<accession>A0ABN1W6R1</accession>
<sequence>MPHLIVTKEFAARTLGKSERREWIGAPWQGPSPWSDLKTRKVDVMQRTRMRPKAHKRRPAVDAIRDGSLRRGAVVSVCGYTSPPEGVEMT</sequence>
<comment type="caution">
    <text evidence="1">The sequence shown here is derived from an EMBL/GenBank/DDBJ whole genome shotgun (WGS) entry which is preliminary data.</text>
</comment>
<gene>
    <name evidence="1" type="ORF">GCM10009665_25490</name>
</gene>
<proteinExistence type="predicted"/>
<keyword evidence="2" id="KW-1185">Reference proteome</keyword>
<dbReference type="EMBL" id="BAAALF010000034">
    <property type="protein sequence ID" value="GAA1234127.1"/>
    <property type="molecule type" value="Genomic_DNA"/>
</dbReference>
<organism evidence="1 2">
    <name type="scientific">Kitasatospora nipponensis</name>
    <dbReference type="NCBI Taxonomy" id="258049"/>
    <lineage>
        <taxon>Bacteria</taxon>
        <taxon>Bacillati</taxon>
        <taxon>Actinomycetota</taxon>
        <taxon>Actinomycetes</taxon>
        <taxon>Kitasatosporales</taxon>
        <taxon>Streptomycetaceae</taxon>
        <taxon>Kitasatospora</taxon>
    </lineage>
</organism>
<evidence type="ECO:0000313" key="1">
    <source>
        <dbReference type="EMBL" id="GAA1234127.1"/>
    </source>
</evidence>